<evidence type="ECO:0000313" key="3">
    <source>
        <dbReference type="Proteomes" id="UP000604046"/>
    </source>
</evidence>
<evidence type="ECO:0000256" key="1">
    <source>
        <dbReference type="SAM" id="Phobius"/>
    </source>
</evidence>
<proteinExistence type="predicted"/>
<dbReference type="PANTHER" id="PTHR37471:SF1">
    <property type="entry name" value="AB HYDROLASE-1 DOMAIN-CONTAINING PROTEIN"/>
    <property type="match status" value="1"/>
</dbReference>
<dbReference type="SUPFAM" id="SSF53474">
    <property type="entry name" value="alpha/beta-Hydrolases"/>
    <property type="match status" value="1"/>
</dbReference>
<accession>A0A812KBL8</accession>
<reference evidence="2" key="1">
    <citation type="submission" date="2021-02" db="EMBL/GenBank/DDBJ databases">
        <authorList>
            <person name="Dougan E. K."/>
            <person name="Rhodes N."/>
            <person name="Thang M."/>
            <person name="Chan C."/>
        </authorList>
    </citation>
    <scope>NUCLEOTIDE SEQUENCE</scope>
</reference>
<organism evidence="2 3">
    <name type="scientific">Symbiodinium natans</name>
    <dbReference type="NCBI Taxonomy" id="878477"/>
    <lineage>
        <taxon>Eukaryota</taxon>
        <taxon>Sar</taxon>
        <taxon>Alveolata</taxon>
        <taxon>Dinophyceae</taxon>
        <taxon>Suessiales</taxon>
        <taxon>Symbiodiniaceae</taxon>
        <taxon>Symbiodinium</taxon>
    </lineage>
</organism>
<feature type="transmembrane region" description="Helical" evidence="1">
    <location>
        <begin position="21"/>
        <end position="42"/>
    </location>
</feature>
<dbReference type="Proteomes" id="UP000604046">
    <property type="component" value="Unassembled WGS sequence"/>
</dbReference>
<dbReference type="PANTHER" id="PTHR37471">
    <property type="entry name" value="UNNAMED PRODUCT"/>
    <property type="match status" value="1"/>
</dbReference>
<evidence type="ECO:0008006" key="4">
    <source>
        <dbReference type="Google" id="ProtNLM"/>
    </source>
</evidence>
<keyword evidence="1" id="KW-0812">Transmembrane</keyword>
<dbReference type="EMBL" id="CAJNDS010000658">
    <property type="protein sequence ID" value="CAE7225996.1"/>
    <property type="molecule type" value="Genomic_DNA"/>
</dbReference>
<keyword evidence="1" id="KW-0472">Membrane</keyword>
<protein>
    <recommendedName>
        <fullName evidence="4">AB hydrolase-1 domain-containing protein</fullName>
    </recommendedName>
</protein>
<comment type="caution">
    <text evidence="2">The sequence shown here is derived from an EMBL/GenBank/DDBJ whole genome shotgun (WGS) entry which is preliminary data.</text>
</comment>
<dbReference type="AlphaFoldDB" id="A0A812KBL8"/>
<dbReference type="OrthoDB" id="6431331at2759"/>
<sequence length="644" mass="73823">MSARLQRVMVSWMTNSLMGLILARMGVATMKAVPLLSLLVVFRRGWRLNQIMVRAHRSKFWILTRSSLELWALFELAFWIYCRWKKLSLEARRAYAPNVLWKSPGERMRLLDNFLSNTERIHAGQGWAGNRRERRRRAWSKNEGPSVFSFWSRHMRKPSDGKEARQKLISDPSVENFLRLADEPDPGFWYLPTESKPRTLAGRPRPPSLRPLCTAPSVENLLRLHEADEVRTPRTPGEVDVQCLKHLELCSWFSILIEGKRVICKDVTQIGRGNIEQWILSYFFDGAESLSELSEREVTELQELVQAVAHWAGLPLPDTPNWFGKNEGLKCFRLRNDPFPAVHRPLLTYVNTALVAPALGHQALGLLGFHPYRSGSTEYWLRPAGQNRQHVSGRPRMLERGRALVFCHGVGVGPAMCLTFLQRLTKTLGQDHAIFLVDTAGISMRFSDDVPGAQEVATNIRNMLQVWGLQEAHFIGHSFGSFVVAWVLRYSRSCVTRTTLIDPVCFLLLKVLVQGHELQQVRHDTGMDPMEIVLKYFVMTELFTCNFVCRCFFWEESHLDMQDLEDTAALVILESEDLVVPTYSVRSLVFAEWRRRKLQEPAGSQAKSSPLELHWVEDQPHAGFLLDAVANQEVCERLQAFHES</sequence>
<dbReference type="Gene3D" id="3.40.50.1820">
    <property type="entry name" value="alpha/beta hydrolase"/>
    <property type="match status" value="1"/>
</dbReference>
<keyword evidence="1" id="KW-1133">Transmembrane helix</keyword>
<evidence type="ECO:0000313" key="2">
    <source>
        <dbReference type="EMBL" id="CAE7225996.1"/>
    </source>
</evidence>
<dbReference type="InterPro" id="IPR029058">
    <property type="entry name" value="AB_hydrolase_fold"/>
</dbReference>
<keyword evidence="3" id="KW-1185">Reference proteome</keyword>
<name>A0A812KBL8_9DINO</name>
<gene>
    <name evidence="2" type="ORF">SNAT2548_LOCUS8761</name>
</gene>